<keyword evidence="5" id="KW-0217">Developmental protein</keyword>
<evidence type="ECO:0000256" key="7">
    <source>
        <dbReference type="ARBA" id="ARBA00022701"/>
    </source>
</evidence>
<evidence type="ECO:0000256" key="2">
    <source>
        <dbReference type="ARBA" id="ARBA00004230"/>
    </source>
</evidence>
<gene>
    <name evidence="20" type="primary">LOC107711886</name>
</gene>
<protein>
    <recommendedName>
        <fullName evidence="15">Outer dense fiber protein 2</fullName>
    </recommendedName>
    <alternativeName>
        <fullName evidence="16">Cenexin</fullName>
    </alternativeName>
    <alternativeName>
        <fullName evidence="17">Outer dense fiber of sperm tails protein 2</fullName>
    </alternativeName>
</protein>
<feature type="region of interest" description="Disordered" evidence="19">
    <location>
        <begin position="152"/>
        <end position="187"/>
    </location>
</feature>
<feature type="compositionally biased region" description="Low complexity" evidence="19">
    <location>
        <begin position="1"/>
        <end position="21"/>
    </location>
</feature>
<evidence type="ECO:0000256" key="17">
    <source>
        <dbReference type="ARBA" id="ARBA00043200"/>
    </source>
</evidence>
<keyword evidence="11 18" id="KW-0175">Coiled coil</keyword>
<dbReference type="GO" id="GO:0005874">
    <property type="term" value="C:microtubule"/>
    <property type="evidence" value="ECO:0007669"/>
    <property type="project" value="UniProtKB-KW"/>
</dbReference>
<evidence type="ECO:0000256" key="16">
    <source>
        <dbReference type="ARBA" id="ARBA00041830"/>
    </source>
</evidence>
<keyword evidence="8" id="KW-0221">Differentiation</keyword>
<evidence type="ECO:0000256" key="18">
    <source>
        <dbReference type="SAM" id="Coils"/>
    </source>
</evidence>
<evidence type="ECO:0000256" key="8">
    <source>
        <dbReference type="ARBA" id="ARBA00022782"/>
    </source>
</evidence>
<evidence type="ECO:0000256" key="15">
    <source>
        <dbReference type="ARBA" id="ARBA00040458"/>
    </source>
</evidence>
<evidence type="ECO:0000256" key="5">
    <source>
        <dbReference type="ARBA" id="ARBA00022473"/>
    </source>
</evidence>
<evidence type="ECO:0000256" key="19">
    <source>
        <dbReference type="SAM" id="MobiDB-lite"/>
    </source>
</evidence>
<evidence type="ECO:0000256" key="10">
    <source>
        <dbReference type="ARBA" id="ARBA00022871"/>
    </source>
</evidence>
<sequence length="646" mass="75102">MKTRSSSPPVHVHVSDSTSVHVHLKKSPQKSQVRIDQGKVSNLRSTASVKVRAPWVPPGKASRRREYKWEGATRCLEITPSSSPLRLTDLSSEEDDARGVIGKYERKIESLMSEVDCIKNEVRLRQTEDHLKHQSQQSSACRHLIDQHEERLEEASKDLRRSKRENADLRSTVDGTQAESGHMRSEIGPPYQEMETLLRKLVEAEIDGQAVAKKVTALRETVGKLKKSKTHSDQLGRQQELLEQKLDTFVETNRTLRRLLREQHGRETDALRLSDEREMLMRKLADSEAEKRVIFIEGVLLLSSQEHLRTAGELSKVLESTRSRLQNQLHKKEAENNRLEAQIQRLEGTLQHQQEEVQGLLEQMRELKQHCEGDRDVHKQTLEDQRKQAEQSVNTAAQLSAQLLDKEAQLAEALSTAEELRQRYSKQNREKNQLELEIITLNKSETLSSFLSEQLHSCEKSCTEREGLLSRLHSLTSESTATKLENQRLKSTLSATEDRLSLTQSEVQRLKISLRDFESLVEGYKSQLQKTCLESEEYSLRLEMVEKEAQSDREEMEREMEQGRKQLQARLKEMEMLREALKHSEDEFREVRENMHIQDRRNTEQNSTLSELRIKVITHVYSCLHHKYYSEIRRVFNFMMHFLFCM</sequence>
<reference evidence="20" key="2">
    <citation type="submission" date="2025-09" db="UniProtKB">
        <authorList>
            <consortium name="Ensembl"/>
        </authorList>
    </citation>
    <scope>IDENTIFICATION</scope>
</reference>
<comment type="subcellular location">
    <subcellularLocation>
        <location evidence="2">Cell projection</location>
        <location evidence="2">Cilium</location>
        <location evidence="2">Flagellum</location>
    </subcellularLocation>
    <subcellularLocation>
        <location evidence="1">Cytoplasm</location>
        <location evidence="1">Cytoskeleton</location>
        <location evidence="1">Microtubule organizing center</location>
        <location evidence="1">Centrosome</location>
        <location evidence="1">Centriole</location>
    </subcellularLocation>
    <subcellularLocation>
        <location evidence="3">Cytoplasm</location>
        <location evidence="3">Cytoskeleton</location>
        <location evidence="3">Spindle pole</location>
    </subcellularLocation>
</comment>
<evidence type="ECO:0000256" key="3">
    <source>
        <dbReference type="ARBA" id="ARBA00004647"/>
    </source>
</evidence>
<comment type="similarity">
    <text evidence="4">Belongs to the ODF2 family.</text>
</comment>
<evidence type="ECO:0000313" key="20">
    <source>
        <dbReference type="Ensembl" id="ENSSRHP00000013803.1"/>
    </source>
</evidence>
<evidence type="ECO:0000313" key="21">
    <source>
        <dbReference type="Proteomes" id="UP000472270"/>
    </source>
</evidence>
<reference evidence="20" key="1">
    <citation type="submission" date="2025-08" db="UniProtKB">
        <authorList>
            <consortium name="Ensembl"/>
        </authorList>
    </citation>
    <scope>IDENTIFICATION</scope>
</reference>
<dbReference type="PANTHER" id="PTHR23162:SF8">
    <property type="entry name" value="OUTER DENSE FIBER PROTEIN 2"/>
    <property type="match status" value="1"/>
</dbReference>
<feature type="compositionally biased region" description="Basic and acidic residues" evidence="19">
    <location>
        <begin position="152"/>
        <end position="168"/>
    </location>
</feature>
<keyword evidence="13" id="KW-0206">Cytoskeleton</keyword>
<feature type="coiled-coil region" evidence="18">
    <location>
        <begin position="315"/>
        <end position="444"/>
    </location>
</feature>
<dbReference type="Proteomes" id="UP000472270">
    <property type="component" value="Unassembled WGS sequence"/>
</dbReference>
<evidence type="ECO:0000256" key="4">
    <source>
        <dbReference type="ARBA" id="ARBA00009316"/>
    </source>
</evidence>
<feature type="region of interest" description="Disordered" evidence="19">
    <location>
        <begin position="1"/>
        <end position="35"/>
    </location>
</feature>
<proteinExistence type="inferred from homology"/>
<dbReference type="GO" id="GO:0005814">
    <property type="term" value="C:centriole"/>
    <property type="evidence" value="ECO:0007669"/>
    <property type="project" value="UniProtKB-SubCell"/>
</dbReference>
<name>A0A673GIA0_9TELE</name>
<evidence type="ECO:0000256" key="6">
    <source>
        <dbReference type="ARBA" id="ARBA00022490"/>
    </source>
</evidence>
<keyword evidence="6" id="KW-0963">Cytoplasm</keyword>
<evidence type="ECO:0000256" key="12">
    <source>
        <dbReference type="ARBA" id="ARBA00023069"/>
    </source>
</evidence>
<keyword evidence="12" id="KW-0969">Cilium</keyword>
<keyword evidence="7" id="KW-0493">Microtubule</keyword>
<feature type="coiled-coil region" evidence="18">
    <location>
        <begin position="535"/>
        <end position="594"/>
    </location>
</feature>
<dbReference type="AlphaFoldDB" id="A0A673GIA0"/>
<keyword evidence="14" id="KW-0966">Cell projection</keyword>
<evidence type="ECO:0000256" key="11">
    <source>
        <dbReference type="ARBA" id="ARBA00023054"/>
    </source>
</evidence>
<dbReference type="PANTHER" id="PTHR23162">
    <property type="entry name" value="OUTER DENSE FIBER OF SPERM TAILS 2"/>
    <property type="match status" value="1"/>
</dbReference>
<accession>A0A673GIA0</accession>
<keyword evidence="21" id="KW-1185">Reference proteome</keyword>
<dbReference type="GO" id="GO:0030154">
    <property type="term" value="P:cell differentiation"/>
    <property type="evidence" value="ECO:0007669"/>
    <property type="project" value="UniProtKB-KW"/>
</dbReference>
<evidence type="ECO:0000256" key="13">
    <source>
        <dbReference type="ARBA" id="ARBA00023212"/>
    </source>
</evidence>
<dbReference type="Ensembl" id="ENSSRHT00000014286.1">
    <property type="protein sequence ID" value="ENSSRHP00000013803.1"/>
    <property type="gene ID" value="ENSSRHG00000007745.1"/>
</dbReference>
<keyword evidence="9" id="KW-0282">Flagellum</keyword>
<dbReference type="GO" id="GO:0007283">
    <property type="term" value="P:spermatogenesis"/>
    <property type="evidence" value="ECO:0007669"/>
    <property type="project" value="UniProtKB-KW"/>
</dbReference>
<keyword evidence="10" id="KW-0744">Spermatogenesis</keyword>
<dbReference type="InterPro" id="IPR026099">
    <property type="entry name" value="Odf2-rel"/>
</dbReference>
<dbReference type="GO" id="GO:0005813">
    <property type="term" value="C:centrosome"/>
    <property type="evidence" value="ECO:0007669"/>
    <property type="project" value="TreeGrafter"/>
</dbReference>
<dbReference type="GO" id="GO:0000922">
    <property type="term" value="C:spindle pole"/>
    <property type="evidence" value="ECO:0007669"/>
    <property type="project" value="UniProtKB-SubCell"/>
</dbReference>
<dbReference type="GO" id="GO:0031514">
    <property type="term" value="C:motile cilium"/>
    <property type="evidence" value="ECO:0007669"/>
    <property type="project" value="UniProtKB-SubCell"/>
</dbReference>
<evidence type="ECO:0000256" key="1">
    <source>
        <dbReference type="ARBA" id="ARBA00004114"/>
    </source>
</evidence>
<evidence type="ECO:0000256" key="9">
    <source>
        <dbReference type="ARBA" id="ARBA00022846"/>
    </source>
</evidence>
<organism evidence="20 21">
    <name type="scientific">Sinocyclocheilus rhinocerous</name>
    <dbReference type="NCBI Taxonomy" id="307959"/>
    <lineage>
        <taxon>Eukaryota</taxon>
        <taxon>Metazoa</taxon>
        <taxon>Chordata</taxon>
        <taxon>Craniata</taxon>
        <taxon>Vertebrata</taxon>
        <taxon>Euteleostomi</taxon>
        <taxon>Actinopterygii</taxon>
        <taxon>Neopterygii</taxon>
        <taxon>Teleostei</taxon>
        <taxon>Ostariophysi</taxon>
        <taxon>Cypriniformes</taxon>
        <taxon>Cyprinidae</taxon>
        <taxon>Cyprininae</taxon>
        <taxon>Sinocyclocheilus</taxon>
    </lineage>
</organism>
<dbReference type="GO" id="GO:1902017">
    <property type="term" value="P:regulation of cilium assembly"/>
    <property type="evidence" value="ECO:0007669"/>
    <property type="project" value="TreeGrafter"/>
</dbReference>
<evidence type="ECO:0000256" key="14">
    <source>
        <dbReference type="ARBA" id="ARBA00023273"/>
    </source>
</evidence>